<dbReference type="GO" id="GO:0046854">
    <property type="term" value="P:phosphatidylinositol phosphate biosynthetic process"/>
    <property type="evidence" value="ECO:0007669"/>
    <property type="project" value="TreeGrafter"/>
</dbReference>
<feature type="domain" description="PIPK" evidence="3">
    <location>
        <begin position="329"/>
        <end position="674"/>
    </location>
</feature>
<keyword evidence="1" id="KW-0808">Transferase</keyword>
<gene>
    <name evidence="4" type="ORF">POCTA_138.1.T0050093</name>
</gene>
<dbReference type="Pfam" id="PF13833">
    <property type="entry name" value="EF-hand_8"/>
    <property type="match status" value="1"/>
</dbReference>
<dbReference type="EMBL" id="CAJJDP010000004">
    <property type="protein sequence ID" value="CAD8133808.1"/>
    <property type="molecule type" value="Genomic_DNA"/>
</dbReference>
<comment type="caution">
    <text evidence="4">The sequence shown here is derived from an EMBL/GenBank/DDBJ whole genome shotgun (WGS) entry which is preliminary data.</text>
</comment>
<name>A0A8S1S0I1_PAROT</name>
<dbReference type="InterPro" id="IPR002498">
    <property type="entry name" value="PInositol-4-P-4/5-kinase_core"/>
</dbReference>
<dbReference type="PROSITE" id="PS51455">
    <property type="entry name" value="PIPK"/>
    <property type="match status" value="1"/>
</dbReference>
<dbReference type="SMART" id="SM00330">
    <property type="entry name" value="PIPKc"/>
    <property type="match status" value="1"/>
</dbReference>
<dbReference type="PROSITE" id="PS50222">
    <property type="entry name" value="EF_HAND_2"/>
    <property type="match status" value="3"/>
</dbReference>
<dbReference type="OrthoDB" id="2129491at2759"/>
<dbReference type="InterPro" id="IPR023610">
    <property type="entry name" value="PInositol-4/5-P-5/4-kinase"/>
</dbReference>
<dbReference type="GO" id="GO:0005524">
    <property type="term" value="F:ATP binding"/>
    <property type="evidence" value="ECO:0007669"/>
    <property type="project" value="UniProtKB-UniRule"/>
</dbReference>
<dbReference type="PROSITE" id="PS00018">
    <property type="entry name" value="EF_HAND_1"/>
    <property type="match status" value="1"/>
</dbReference>
<feature type="domain" description="EF-hand" evidence="2">
    <location>
        <begin position="149"/>
        <end position="184"/>
    </location>
</feature>
<reference evidence="4" key="1">
    <citation type="submission" date="2021-01" db="EMBL/GenBank/DDBJ databases">
        <authorList>
            <consortium name="Genoscope - CEA"/>
            <person name="William W."/>
        </authorList>
    </citation>
    <scope>NUCLEOTIDE SEQUENCE</scope>
</reference>
<dbReference type="PANTHER" id="PTHR23086:SF8">
    <property type="entry name" value="PHOSPHATIDYLINOSITOL 5-PHOSPHATE 4-KINASE, ISOFORM A"/>
    <property type="match status" value="1"/>
</dbReference>
<evidence type="ECO:0008006" key="6">
    <source>
        <dbReference type="Google" id="ProtNLM"/>
    </source>
</evidence>
<dbReference type="Pfam" id="PF01504">
    <property type="entry name" value="PIP5K"/>
    <property type="match status" value="2"/>
</dbReference>
<dbReference type="CDD" id="cd00139">
    <property type="entry name" value="PIPKc"/>
    <property type="match status" value="1"/>
</dbReference>
<dbReference type="AlphaFoldDB" id="A0A8S1S0I1"/>
<dbReference type="GO" id="GO:0005886">
    <property type="term" value="C:plasma membrane"/>
    <property type="evidence" value="ECO:0007669"/>
    <property type="project" value="TreeGrafter"/>
</dbReference>
<feature type="domain" description="EF-hand" evidence="2">
    <location>
        <begin position="68"/>
        <end position="97"/>
    </location>
</feature>
<proteinExistence type="predicted"/>
<evidence type="ECO:0000313" key="4">
    <source>
        <dbReference type="EMBL" id="CAD8133808.1"/>
    </source>
</evidence>
<keyword evidence="1" id="KW-0547">Nucleotide-binding</keyword>
<evidence type="ECO:0000256" key="1">
    <source>
        <dbReference type="PROSITE-ProRule" id="PRU00781"/>
    </source>
</evidence>
<evidence type="ECO:0000259" key="3">
    <source>
        <dbReference type="PROSITE" id="PS51455"/>
    </source>
</evidence>
<accession>A0A8S1S0I1</accession>
<dbReference type="SMART" id="SM00054">
    <property type="entry name" value="EFh"/>
    <property type="match status" value="3"/>
</dbReference>
<dbReference type="PANTHER" id="PTHR23086">
    <property type="entry name" value="PHOSPHATIDYLINOSITOL-4-PHOSPHATE 5-KINASE"/>
    <property type="match status" value="1"/>
</dbReference>
<protein>
    <recommendedName>
        <fullName evidence="6">Phosphatidylinositol-4-phosphate 5-kinase</fullName>
    </recommendedName>
</protein>
<dbReference type="InterPro" id="IPR002048">
    <property type="entry name" value="EF_hand_dom"/>
</dbReference>
<dbReference type="GO" id="GO:0016308">
    <property type="term" value="F:1-phosphatidylinositol-4-phosphate 5-kinase activity"/>
    <property type="evidence" value="ECO:0007669"/>
    <property type="project" value="TreeGrafter"/>
</dbReference>
<sequence>MDCFKYRKEKLYQQTLLNTNESRFSDKELNVLRKRFIQMTNGCKYINKEQFKSNLDVLGLESISLLGDALFQAMDINLDGLIEFEEFVAYFDKITYGTQEEKAEISFRLIDQRRNGYITYKDFNFTMQQLIKSYIIMKGTDLTDDILDHIEKRQQQIFNLIDINKDQKISLSEYITALMRNPQILDIFEFLRKGVTQTIKESQHKRDQKMLNQFDQLRVQTAQILNSIQGQQDRSLHLSKNLSQNSKYGVDVLFEEAEISENISEIDEMAMIDQMSHSQLKLKFKDMYQQLQKLHQDTENSLKKMESLYHEKLECDEIQEQILIKQVSINNNKYKKSSVQIGNEIWDLVINMMVGIQMAVKSSNAVVETFISTADFEIKQCFEIISHQNKDKCKFYDYAPKVFNQIRKLQMIDNDNYLNSIGPENLLFSFMQGDLSTLTELTSTGKSGSFFYFSQDGLYTIKTISEREFLLFRKILSNYFNYLKNCPNSLIIKLYGLHKISISGRKIFFIVMGNVFKTEYQIHKKYDIKGSTYKRTTQQNLDPDVARKDLDFIANNEIISINVTKQQELLEQIEKDSDFLSDNNLLDYSLLIGIHIIEDKKDFQKIANINDINIIKSNDETKIYFFGIIDILTEFNTSKQIESFFKKIFQGPQISAIPPKDYSSRFKNFIRQILTLQNFNDF</sequence>
<dbReference type="Proteomes" id="UP000683925">
    <property type="component" value="Unassembled WGS sequence"/>
</dbReference>
<dbReference type="OMA" id="HEKLECD"/>
<feature type="domain" description="EF-hand" evidence="2">
    <location>
        <begin position="98"/>
        <end position="133"/>
    </location>
</feature>
<dbReference type="Pfam" id="PF13499">
    <property type="entry name" value="EF-hand_7"/>
    <property type="match status" value="1"/>
</dbReference>
<evidence type="ECO:0000313" key="5">
    <source>
        <dbReference type="Proteomes" id="UP000683925"/>
    </source>
</evidence>
<keyword evidence="1" id="KW-0067">ATP-binding</keyword>
<keyword evidence="5" id="KW-1185">Reference proteome</keyword>
<evidence type="ECO:0000259" key="2">
    <source>
        <dbReference type="PROSITE" id="PS50222"/>
    </source>
</evidence>
<keyword evidence="1" id="KW-0418">Kinase</keyword>
<organism evidence="4 5">
    <name type="scientific">Paramecium octaurelia</name>
    <dbReference type="NCBI Taxonomy" id="43137"/>
    <lineage>
        <taxon>Eukaryota</taxon>
        <taxon>Sar</taxon>
        <taxon>Alveolata</taxon>
        <taxon>Ciliophora</taxon>
        <taxon>Intramacronucleata</taxon>
        <taxon>Oligohymenophorea</taxon>
        <taxon>Peniculida</taxon>
        <taxon>Parameciidae</taxon>
        <taxon>Paramecium</taxon>
    </lineage>
</organism>
<dbReference type="InterPro" id="IPR018247">
    <property type="entry name" value="EF_Hand_1_Ca_BS"/>
</dbReference>
<dbReference type="GO" id="GO:0005509">
    <property type="term" value="F:calcium ion binding"/>
    <property type="evidence" value="ECO:0007669"/>
    <property type="project" value="InterPro"/>
</dbReference>